<evidence type="ECO:0000256" key="8">
    <source>
        <dbReference type="PIRSR" id="PIRSR618044-2"/>
    </source>
</evidence>
<name>A0A2M7B7N7_9BACT</name>
<dbReference type="SUPFAM" id="SSF56601">
    <property type="entry name" value="beta-lactamase/transpeptidase-like"/>
    <property type="match status" value="1"/>
</dbReference>
<protein>
    <recommendedName>
        <fullName evidence="10">Peptidase S11 D-alanyl-D-alanine carboxypeptidase A N-terminal domain-containing protein</fullName>
    </recommendedName>
</protein>
<feature type="active site" evidence="7">
    <location>
        <position position="155"/>
    </location>
</feature>
<dbReference type="GO" id="GO:0009252">
    <property type="term" value="P:peptidoglycan biosynthetic process"/>
    <property type="evidence" value="ECO:0007669"/>
    <property type="project" value="UniProtKB-KW"/>
</dbReference>
<dbReference type="InterPro" id="IPR000871">
    <property type="entry name" value="Beta-lactam_class-A"/>
</dbReference>
<comment type="caution">
    <text evidence="11">The sequence shown here is derived from an EMBL/GenBank/DDBJ whole genome shotgun (WGS) entry which is preliminary data.</text>
</comment>
<dbReference type="InterPro" id="IPR012338">
    <property type="entry name" value="Beta-lactam/transpept-like"/>
</dbReference>
<evidence type="ECO:0000256" key="4">
    <source>
        <dbReference type="ARBA" id="ARBA00022960"/>
    </source>
</evidence>
<dbReference type="InterPro" id="IPR018044">
    <property type="entry name" value="Peptidase_S11"/>
</dbReference>
<dbReference type="AlphaFoldDB" id="A0A2M7B7N7"/>
<dbReference type="GO" id="GO:0030655">
    <property type="term" value="P:beta-lactam antibiotic catabolic process"/>
    <property type="evidence" value="ECO:0007669"/>
    <property type="project" value="InterPro"/>
</dbReference>
<evidence type="ECO:0000256" key="3">
    <source>
        <dbReference type="ARBA" id="ARBA00022801"/>
    </source>
</evidence>
<evidence type="ECO:0000256" key="2">
    <source>
        <dbReference type="ARBA" id="ARBA00022729"/>
    </source>
</evidence>
<evidence type="ECO:0000313" key="11">
    <source>
        <dbReference type="EMBL" id="PIU99131.1"/>
    </source>
</evidence>
<accession>A0A2M7B7N7</accession>
<evidence type="ECO:0000256" key="9">
    <source>
        <dbReference type="RuleBase" id="RU004016"/>
    </source>
</evidence>
<keyword evidence="3" id="KW-0378">Hydrolase</keyword>
<dbReference type="GO" id="GO:0046677">
    <property type="term" value="P:response to antibiotic"/>
    <property type="evidence" value="ECO:0007669"/>
    <property type="project" value="InterPro"/>
</dbReference>
<feature type="binding site" evidence="8">
    <location>
        <position position="261"/>
    </location>
    <ligand>
        <name>substrate</name>
    </ligand>
</feature>
<dbReference type="GO" id="GO:0006508">
    <property type="term" value="P:proteolysis"/>
    <property type="evidence" value="ECO:0007669"/>
    <property type="project" value="InterPro"/>
</dbReference>
<dbReference type="GO" id="GO:0009002">
    <property type="term" value="F:serine-type D-Ala-D-Ala carboxypeptidase activity"/>
    <property type="evidence" value="ECO:0007669"/>
    <property type="project" value="InterPro"/>
</dbReference>
<evidence type="ECO:0000256" key="7">
    <source>
        <dbReference type="PIRSR" id="PIRSR618044-1"/>
    </source>
</evidence>
<dbReference type="PRINTS" id="PR00725">
    <property type="entry name" value="DADACBPTASE1"/>
</dbReference>
<feature type="active site" description="Proton acceptor" evidence="7">
    <location>
        <position position="101"/>
    </location>
</feature>
<keyword evidence="5" id="KW-0573">Peptidoglycan synthesis</keyword>
<keyword evidence="2" id="KW-0732">Signal</keyword>
<dbReference type="Gene3D" id="3.40.710.10">
    <property type="entry name" value="DD-peptidase/beta-lactamase superfamily"/>
    <property type="match status" value="1"/>
</dbReference>
<dbReference type="GO" id="GO:0071555">
    <property type="term" value="P:cell wall organization"/>
    <property type="evidence" value="ECO:0007669"/>
    <property type="project" value="UniProtKB-KW"/>
</dbReference>
<dbReference type="Pfam" id="PF00768">
    <property type="entry name" value="Peptidase_S11"/>
    <property type="match status" value="1"/>
</dbReference>
<dbReference type="GO" id="GO:0008800">
    <property type="term" value="F:beta-lactamase activity"/>
    <property type="evidence" value="ECO:0007669"/>
    <property type="project" value="InterPro"/>
</dbReference>
<dbReference type="EMBL" id="PEVH01000046">
    <property type="protein sequence ID" value="PIU99131.1"/>
    <property type="molecule type" value="Genomic_DNA"/>
</dbReference>
<feature type="active site" description="Acyl-ester intermediate" evidence="7">
    <location>
        <position position="98"/>
    </location>
</feature>
<comment type="similarity">
    <text evidence="1 9">Belongs to the peptidase S11 family.</text>
</comment>
<feature type="domain" description="Peptidase S11 D-alanyl-D-alanine carboxypeptidase A N-terminal" evidence="10">
    <location>
        <begin position="67"/>
        <end position="276"/>
    </location>
</feature>
<evidence type="ECO:0000313" key="12">
    <source>
        <dbReference type="Proteomes" id="UP000230131"/>
    </source>
</evidence>
<sequence>MKFQGLLLATIILVSIFITSPHSHLSTQRRETNSQFLVETVKSQETAAVLEITSVPLTLFKQKGEGPKISAQVFLKRLLNTNINLAEQKTKYIWPVASLTKLMTALVAIEKIDLNTEIKLSEKVVEVEAEGIIRNFKADEIYKASDLLKAMLVVSSNGAAEALAESYGEQNFISAMNQKAAELGMNDTKYFDSTGLNSQNQSTANDLAKLVNYIYFNFNHPEILNITQQKTISITELNSGQTKSFNSMNEFAGQPNFLGGKTGFIDESKGNLISLFQDPDGRGPILIIVLGSEDRFGDTRKLLEISN</sequence>
<keyword evidence="4" id="KW-0133">Cell shape</keyword>
<dbReference type="Proteomes" id="UP000230131">
    <property type="component" value="Unassembled WGS sequence"/>
</dbReference>
<gene>
    <name evidence="11" type="ORF">COS59_01475</name>
</gene>
<proteinExistence type="inferred from homology"/>
<dbReference type="PANTHER" id="PTHR35333">
    <property type="entry name" value="BETA-LACTAMASE"/>
    <property type="match status" value="1"/>
</dbReference>
<evidence type="ECO:0000256" key="6">
    <source>
        <dbReference type="ARBA" id="ARBA00023316"/>
    </source>
</evidence>
<evidence type="ECO:0000259" key="10">
    <source>
        <dbReference type="Pfam" id="PF00768"/>
    </source>
</evidence>
<evidence type="ECO:0000256" key="1">
    <source>
        <dbReference type="ARBA" id="ARBA00007164"/>
    </source>
</evidence>
<keyword evidence="6" id="KW-0961">Cell wall biogenesis/degradation</keyword>
<reference evidence="12" key="1">
    <citation type="submission" date="2017-09" db="EMBL/GenBank/DDBJ databases">
        <title>Depth-based differentiation of microbial function through sediment-hosted aquifers and enrichment of novel symbionts in the deep terrestrial subsurface.</title>
        <authorList>
            <person name="Probst A.J."/>
            <person name="Ladd B."/>
            <person name="Jarett J.K."/>
            <person name="Geller-Mcgrath D.E."/>
            <person name="Sieber C.M.K."/>
            <person name="Emerson J.B."/>
            <person name="Anantharaman K."/>
            <person name="Thomas B.C."/>
            <person name="Malmstrom R."/>
            <person name="Stieglmeier M."/>
            <person name="Klingl A."/>
            <person name="Woyke T."/>
            <person name="Ryan C.M."/>
            <person name="Banfield J.F."/>
        </authorList>
    </citation>
    <scope>NUCLEOTIDE SEQUENCE [LARGE SCALE GENOMIC DNA]</scope>
</reference>
<organism evidence="11 12">
    <name type="scientific">Candidatus Wolfebacteria bacterium CG03_land_8_20_14_0_80_36_15</name>
    <dbReference type="NCBI Taxonomy" id="1975067"/>
    <lineage>
        <taxon>Bacteria</taxon>
        <taxon>Candidatus Wolfeibacteriota</taxon>
    </lineage>
</organism>
<dbReference type="InterPro" id="IPR001967">
    <property type="entry name" value="Peptidase_S11_N"/>
</dbReference>
<dbReference type="PANTHER" id="PTHR35333:SF3">
    <property type="entry name" value="BETA-LACTAMASE-TYPE TRANSPEPTIDASE FOLD CONTAINING PROTEIN"/>
    <property type="match status" value="1"/>
</dbReference>
<dbReference type="GO" id="GO:0008360">
    <property type="term" value="P:regulation of cell shape"/>
    <property type="evidence" value="ECO:0007669"/>
    <property type="project" value="UniProtKB-KW"/>
</dbReference>
<evidence type="ECO:0000256" key="5">
    <source>
        <dbReference type="ARBA" id="ARBA00022984"/>
    </source>
</evidence>